<keyword evidence="2" id="KW-1185">Reference proteome</keyword>
<name>A0A5S6QP71_TRIMR</name>
<dbReference type="AlphaFoldDB" id="A0A5S6QP71"/>
<dbReference type="Proteomes" id="UP000046395">
    <property type="component" value="Unassembled WGS sequence"/>
</dbReference>
<feature type="region of interest" description="Disordered" evidence="1">
    <location>
        <begin position="50"/>
        <end position="109"/>
    </location>
</feature>
<proteinExistence type="predicted"/>
<evidence type="ECO:0000256" key="1">
    <source>
        <dbReference type="SAM" id="MobiDB-lite"/>
    </source>
</evidence>
<evidence type="ECO:0000313" key="3">
    <source>
        <dbReference type="WBParaSite" id="TMUE_2000008959.1"/>
    </source>
</evidence>
<reference evidence="3" key="1">
    <citation type="submission" date="2019-12" db="UniProtKB">
        <authorList>
            <consortium name="WormBaseParasite"/>
        </authorList>
    </citation>
    <scope>IDENTIFICATION</scope>
</reference>
<sequence>MTGDLSLSMQRIVRKFPREEIDAPKLALLNRMNKGNCSLAKASLWEGTTERASENSALRNPLPRPHRQSNGKLRFAPLPAVSTLRGKSSAKAKGNTTTPRPMASVRADAKFKRSKKMEICIFQQRRSSLARVNVRKFERRKICICRLTGVPAGQSAKAAGNSKV</sequence>
<accession>A0A5S6QP71</accession>
<evidence type="ECO:0000313" key="2">
    <source>
        <dbReference type="Proteomes" id="UP000046395"/>
    </source>
</evidence>
<protein>
    <submittedName>
        <fullName evidence="3">Uncharacterized protein</fullName>
    </submittedName>
</protein>
<dbReference type="WBParaSite" id="TMUE_2000008959.1">
    <property type="protein sequence ID" value="TMUE_2000008959.1"/>
    <property type="gene ID" value="WBGene00300458"/>
</dbReference>
<organism evidence="2 3">
    <name type="scientific">Trichuris muris</name>
    <name type="common">Mouse whipworm</name>
    <dbReference type="NCBI Taxonomy" id="70415"/>
    <lineage>
        <taxon>Eukaryota</taxon>
        <taxon>Metazoa</taxon>
        <taxon>Ecdysozoa</taxon>
        <taxon>Nematoda</taxon>
        <taxon>Enoplea</taxon>
        <taxon>Dorylaimia</taxon>
        <taxon>Trichinellida</taxon>
        <taxon>Trichuridae</taxon>
        <taxon>Trichuris</taxon>
    </lineage>
</organism>